<organism evidence="2 3">
    <name type="scientific">Portunus trituberculatus</name>
    <name type="common">Swimming crab</name>
    <name type="synonym">Neptunus trituberculatus</name>
    <dbReference type="NCBI Taxonomy" id="210409"/>
    <lineage>
        <taxon>Eukaryota</taxon>
        <taxon>Metazoa</taxon>
        <taxon>Ecdysozoa</taxon>
        <taxon>Arthropoda</taxon>
        <taxon>Crustacea</taxon>
        <taxon>Multicrustacea</taxon>
        <taxon>Malacostraca</taxon>
        <taxon>Eumalacostraca</taxon>
        <taxon>Eucarida</taxon>
        <taxon>Decapoda</taxon>
        <taxon>Pleocyemata</taxon>
        <taxon>Brachyura</taxon>
        <taxon>Eubrachyura</taxon>
        <taxon>Portunoidea</taxon>
        <taxon>Portunidae</taxon>
        <taxon>Portuninae</taxon>
        <taxon>Portunus</taxon>
    </lineage>
</organism>
<feature type="region of interest" description="Disordered" evidence="1">
    <location>
        <begin position="379"/>
        <end position="437"/>
    </location>
</feature>
<keyword evidence="3" id="KW-1185">Reference proteome</keyword>
<dbReference type="EMBL" id="VSRR010004528">
    <property type="protein sequence ID" value="MPC39942.1"/>
    <property type="molecule type" value="Genomic_DNA"/>
</dbReference>
<accession>A0A5B7F095</accession>
<protein>
    <submittedName>
        <fullName evidence="2">Uncharacterized protein</fullName>
    </submittedName>
</protein>
<evidence type="ECO:0000256" key="1">
    <source>
        <dbReference type="SAM" id="MobiDB-lite"/>
    </source>
</evidence>
<name>A0A5B7F095_PORTR</name>
<proteinExistence type="predicted"/>
<dbReference type="Proteomes" id="UP000324222">
    <property type="component" value="Unassembled WGS sequence"/>
</dbReference>
<comment type="caution">
    <text evidence="2">The sequence shown here is derived from an EMBL/GenBank/DDBJ whole genome shotgun (WGS) entry which is preliminary data.</text>
</comment>
<feature type="compositionally biased region" description="Polar residues" evidence="1">
    <location>
        <begin position="415"/>
        <end position="425"/>
    </location>
</feature>
<evidence type="ECO:0000313" key="2">
    <source>
        <dbReference type="EMBL" id="MPC39942.1"/>
    </source>
</evidence>
<evidence type="ECO:0000313" key="3">
    <source>
        <dbReference type="Proteomes" id="UP000324222"/>
    </source>
</evidence>
<sequence>MDRMNQLIPEGQSKKQRTINIFVQYIREHLEFVPEEYQQAFFNTVITTIHKSAGPKENAMEKAPLARGMPINLPQNQTPKRTQTEPVALAPQPIPTPSQQQWISPQPQPQQIYYPYIPQQHHPQQQQGYTQPTRVPTPSFFIERSTPVNLPNTSTGLSPLVHTLTNMLDMPATPEAPPPTPGASLDTPKTIATEFITSCSLPVSPHRKDDKKNDTTVKHPRCPVCSHISARRLDLFVTTYLCGSSPTPTDFHIIVAVSATPDSITTLSCHPFFTIVLVGVALQNVFFSTHRRPGLHKYRVQLPKISGSPRVRGSGCPYCMLAGKRMRHVPARPLYIPLVHIRHSLEWCMCNNHASFHVMSHAHVRSLRNNTASYPQQHHKLPATHRNHSQEAVPCRMKPRHQKPQTPRHRRDTAQDTPTLPQQHGVTHCTKTRDAAQ</sequence>
<gene>
    <name evidence="2" type="ORF">E2C01_033495</name>
</gene>
<reference evidence="2 3" key="1">
    <citation type="submission" date="2019-05" db="EMBL/GenBank/DDBJ databases">
        <title>Another draft genome of Portunus trituberculatus and its Hox gene families provides insights of decapod evolution.</title>
        <authorList>
            <person name="Jeong J.-H."/>
            <person name="Song I."/>
            <person name="Kim S."/>
            <person name="Choi T."/>
            <person name="Kim D."/>
            <person name="Ryu S."/>
            <person name="Kim W."/>
        </authorList>
    </citation>
    <scope>NUCLEOTIDE SEQUENCE [LARGE SCALE GENOMIC DNA]</scope>
    <source>
        <tissue evidence="2">Muscle</tissue>
    </source>
</reference>
<dbReference type="AlphaFoldDB" id="A0A5B7F095"/>
<feature type="compositionally biased region" description="Basic residues" evidence="1">
    <location>
        <begin position="397"/>
        <end position="411"/>
    </location>
</feature>